<dbReference type="AlphaFoldDB" id="A0A5B7F7T4"/>
<evidence type="ECO:0000313" key="3">
    <source>
        <dbReference type="Proteomes" id="UP000324222"/>
    </source>
</evidence>
<protein>
    <submittedName>
        <fullName evidence="2">Uncharacterized protein</fullName>
    </submittedName>
</protein>
<reference evidence="2 3" key="1">
    <citation type="submission" date="2019-05" db="EMBL/GenBank/DDBJ databases">
        <title>Another draft genome of Portunus trituberculatus and its Hox gene families provides insights of decapod evolution.</title>
        <authorList>
            <person name="Jeong J.-H."/>
            <person name="Song I."/>
            <person name="Kim S."/>
            <person name="Choi T."/>
            <person name="Kim D."/>
            <person name="Ryu S."/>
            <person name="Kim W."/>
        </authorList>
    </citation>
    <scope>NUCLEOTIDE SEQUENCE [LARGE SCALE GENOMIC DNA]</scope>
    <source>
        <tissue evidence="2">Muscle</tissue>
    </source>
</reference>
<gene>
    <name evidence="2" type="ORF">E2C01_034966</name>
</gene>
<proteinExistence type="predicted"/>
<accession>A0A5B7F7T4</accession>
<evidence type="ECO:0000256" key="1">
    <source>
        <dbReference type="SAM" id="MobiDB-lite"/>
    </source>
</evidence>
<dbReference type="EMBL" id="VSRR010005033">
    <property type="protein sequence ID" value="MPC41376.1"/>
    <property type="molecule type" value="Genomic_DNA"/>
</dbReference>
<feature type="region of interest" description="Disordered" evidence="1">
    <location>
        <begin position="16"/>
        <end position="45"/>
    </location>
</feature>
<organism evidence="2 3">
    <name type="scientific">Portunus trituberculatus</name>
    <name type="common">Swimming crab</name>
    <name type="synonym">Neptunus trituberculatus</name>
    <dbReference type="NCBI Taxonomy" id="210409"/>
    <lineage>
        <taxon>Eukaryota</taxon>
        <taxon>Metazoa</taxon>
        <taxon>Ecdysozoa</taxon>
        <taxon>Arthropoda</taxon>
        <taxon>Crustacea</taxon>
        <taxon>Multicrustacea</taxon>
        <taxon>Malacostraca</taxon>
        <taxon>Eumalacostraca</taxon>
        <taxon>Eucarida</taxon>
        <taxon>Decapoda</taxon>
        <taxon>Pleocyemata</taxon>
        <taxon>Brachyura</taxon>
        <taxon>Eubrachyura</taxon>
        <taxon>Portunoidea</taxon>
        <taxon>Portunidae</taxon>
        <taxon>Portuninae</taxon>
        <taxon>Portunus</taxon>
    </lineage>
</organism>
<feature type="region of interest" description="Disordered" evidence="1">
    <location>
        <begin position="141"/>
        <end position="176"/>
    </location>
</feature>
<comment type="caution">
    <text evidence="2">The sequence shown here is derived from an EMBL/GenBank/DDBJ whole genome shotgun (WGS) entry which is preliminary data.</text>
</comment>
<name>A0A5B7F7T4_PORTR</name>
<dbReference type="Proteomes" id="UP000324222">
    <property type="component" value="Unassembled WGS sequence"/>
</dbReference>
<sequence length="259" mass="27435">MFLLVDALHAPEPREEAWLGSGRDGGASRVARCSPTPSSPTTPTPFPKLEGGVRSYQEPDRSGRRGFIGLQEEERAGGTCLLLPGTWYPLQCGRYRLRLLDGGIVGISLLQEVGLVLLSLLVILTASVAAWPSRGPWSKRVRVREAKESKPTSSEAEHSSSHSESQGQGRGGSGGKEAWVGMKGIWGPPVPPDSPLPPVLAVTVAVVVPAALCAVSRSPKVAPLLTLPTSYTSCGARLLATATRKVTLLQTGNITFIKQ</sequence>
<keyword evidence="3" id="KW-1185">Reference proteome</keyword>
<feature type="compositionally biased region" description="Basic and acidic residues" evidence="1">
    <location>
        <begin position="143"/>
        <end position="161"/>
    </location>
</feature>
<evidence type="ECO:0000313" key="2">
    <source>
        <dbReference type="EMBL" id="MPC41376.1"/>
    </source>
</evidence>